<name>Q2W6F4_PARM1</name>
<evidence type="ECO:0000313" key="1">
    <source>
        <dbReference type="EMBL" id="BAE50571.1"/>
    </source>
</evidence>
<reference evidence="1 2" key="1">
    <citation type="journal article" date="2005" name="DNA Res.">
        <title>Complete genome sequence of the facultative anaerobic magnetotactic bacterium Magnetospirillum sp. strain AMB-1.</title>
        <authorList>
            <person name="Matsunaga T."/>
            <person name="Okamura Y."/>
            <person name="Fukuda Y."/>
            <person name="Wahyudi A.T."/>
            <person name="Murase Y."/>
            <person name="Takeyama H."/>
        </authorList>
    </citation>
    <scope>NUCLEOTIDE SEQUENCE [LARGE SCALE GENOMIC DNA]</scope>
    <source>
        <strain evidence="2">ATCC 700264 / AMB-1</strain>
    </source>
</reference>
<dbReference type="AlphaFoldDB" id="Q2W6F4"/>
<proteinExistence type="predicted"/>
<dbReference type="STRING" id="342108.amb1767"/>
<evidence type="ECO:0008006" key="3">
    <source>
        <dbReference type="Google" id="ProtNLM"/>
    </source>
</evidence>
<organism evidence="1 2">
    <name type="scientific">Paramagnetospirillum magneticum (strain ATCC 700264 / AMB-1)</name>
    <name type="common">Magnetospirillum magneticum</name>
    <dbReference type="NCBI Taxonomy" id="342108"/>
    <lineage>
        <taxon>Bacteria</taxon>
        <taxon>Pseudomonadati</taxon>
        <taxon>Pseudomonadota</taxon>
        <taxon>Alphaproteobacteria</taxon>
        <taxon>Rhodospirillales</taxon>
        <taxon>Magnetospirillaceae</taxon>
        <taxon>Paramagnetospirillum</taxon>
    </lineage>
</organism>
<dbReference type="Proteomes" id="UP000007058">
    <property type="component" value="Chromosome"/>
</dbReference>
<gene>
    <name evidence="1" type="ordered locus">amb1767</name>
</gene>
<dbReference type="HOGENOM" id="CLU_150547_0_0_5"/>
<keyword evidence="2" id="KW-1185">Reference proteome</keyword>
<protein>
    <recommendedName>
        <fullName evidence="3">Bacteriophage lambda head decoration protein D</fullName>
    </recommendedName>
</protein>
<dbReference type="KEGG" id="mag:amb1767"/>
<dbReference type="RefSeq" id="WP_011384172.1">
    <property type="nucleotide sequence ID" value="NC_007626.1"/>
</dbReference>
<accession>Q2W6F4</accession>
<evidence type="ECO:0000313" key="2">
    <source>
        <dbReference type="Proteomes" id="UP000007058"/>
    </source>
</evidence>
<dbReference type="EMBL" id="AP007255">
    <property type="protein sequence ID" value="BAE50571.1"/>
    <property type="molecule type" value="Genomic_DNA"/>
</dbReference>
<sequence length="135" mass="13905">MAALSQGRMTPERTGSTRTVLVDANVKIFEGALVVLAAGYAKPGATATGLVAIGRAEEMADNTGGAQGALTLRVRPGIFRFDNSAAADAITAAEIGSDCYVVDDHTVAKTSATNTRSVAGKVFDVDALGVWVEFK</sequence>